<protein>
    <recommendedName>
        <fullName evidence="4">Minor tail protein</fullName>
    </recommendedName>
</protein>
<evidence type="ECO:0000313" key="2">
    <source>
        <dbReference type="EMBL" id="NKT78261.1"/>
    </source>
</evidence>
<dbReference type="Proteomes" id="UP000808906">
    <property type="component" value="Unassembled WGS sequence"/>
</dbReference>
<dbReference type="RefSeq" id="WP_205914963.1">
    <property type="nucleotide sequence ID" value="NZ_JAJNNF010000020.1"/>
</dbReference>
<dbReference type="Pfam" id="PF19264">
    <property type="entry name" value="DUF5907"/>
    <property type="match status" value="1"/>
</dbReference>
<reference evidence="2" key="2">
    <citation type="journal article" date="2020" name="Environ. Microbiol.">
        <title>The novel and transferable erm(51) gene confers Macrolides, Lincosamides, and Streptogramins B (MLSB) resistance to clonal Rhodococcus equi in the environment.</title>
        <authorList>
            <person name="Huber L."/>
            <person name="Giguere S."/>
            <person name="Slovis N.M."/>
            <person name="Alvarez-Narvaez S."/>
            <person name="Hart K.A."/>
            <person name="Greiter M."/>
            <person name="Morris E.R.A."/>
            <person name="Cohen N.D."/>
        </authorList>
    </citation>
    <scope>NUCLEOTIDE SEQUENCE</scope>
    <source>
        <strain evidence="2">Lh_116_1</strain>
    </source>
</reference>
<reference evidence="1" key="1">
    <citation type="submission" date="2019-11" db="EMBL/GenBank/DDBJ databases">
        <title>Spread of Macrolides and rifampicin resistant Rhodococcus equi in clinical isolates in the USA.</title>
        <authorList>
            <person name="Alvarez-Narvaez S."/>
            <person name="Huber L."/>
            <person name="Cohen N.D."/>
            <person name="Slovis N."/>
            <person name="Greiter M."/>
            <person name="Giguere S."/>
            <person name="Hart K."/>
        </authorList>
    </citation>
    <scope>NUCLEOTIDE SEQUENCE</scope>
    <source>
        <strain evidence="1">Lh_17</strain>
    </source>
</reference>
<dbReference type="Proteomes" id="UP000603463">
    <property type="component" value="Unassembled WGS sequence"/>
</dbReference>
<evidence type="ECO:0008006" key="4">
    <source>
        <dbReference type="Google" id="ProtNLM"/>
    </source>
</evidence>
<dbReference type="EMBL" id="WUXR01000002">
    <property type="protein sequence ID" value="MBM4565393.1"/>
    <property type="molecule type" value="Genomic_DNA"/>
</dbReference>
<name>A0A9Q2SSI0_RHOHA</name>
<dbReference type="EMBL" id="WVBC01000030">
    <property type="protein sequence ID" value="NKT78261.1"/>
    <property type="molecule type" value="Genomic_DNA"/>
</dbReference>
<gene>
    <name evidence="1" type="ORF">GS441_08095</name>
    <name evidence="2" type="ORF">GS882_09135</name>
</gene>
<dbReference type="InterPro" id="IPR045571">
    <property type="entry name" value="DUF5907"/>
</dbReference>
<accession>A0A9Q2SSI0</accession>
<proteinExistence type="predicted"/>
<sequence>MSQIEWQHVTGAWKITDYDSREDPDALPEQKNLKGTCTFRARFDATDRAEAILVPDAAGSYLLSVREMVFPIVHGRLIDREARDGVMLPAVAGGVPIVWTATPELQEDPGTGIKGAPVPANSITFAPAAPDGSGNRSVNLADVVDTSIEFPPIVESRVAQLVVEATTARDDVASYVNFINTVVSPQIGGYQQAAEQAAIDAAASAQQSADMIPPATATVFGKVKLAGDLAGTASAPTVPALTQKADLVGGKIPQAQLPAIAMVDFLGNVNSQAAMLALNGQRGDWCNRTDLGTEWQLIAEPSTSLASWAQKIYPASPVSSVAGRTGAVTISSTDVTDATAVGRNVMKAVDAAAARSAIGAGTSNLTLGTTSTTALAGDRAPQLVSSLPGSPIVGVLYCIPG</sequence>
<comment type="caution">
    <text evidence="2">The sequence shown here is derived from an EMBL/GenBank/DDBJ whole genome shotgun (WGS) entry which is preliminary data.</text>
</comment>
<dbReference type="AlphaFoldDB" id="A0A9Q2SSI0"/>
<evidence type="ECO:0000313" key="3">
    <source>
        <dbReference type="Proteomes" id="UP000603463"/>
    </source>
</evidence>
<evidence type="ECO:0000313" key="1">
    <source>
        <dbReference type="EMBL" id="MBM4565393.1"/>
    </source>
</evidence>
<organism evidence="2 3">
    <name type="scientific">Rhodococcus hoagii</name>
    <name type="common">Corynebacterium equii</name>
    <dbReference type="NCBI Taxonomy" id="43767"/>
    <lineage>
        <taxon>Bacteria</taxon>
        <taxon>Bacillati</taxon>
        <taxon>Actinomycetota</taxon>
        <taxon>Actinomycetes</taxon>
        <taxon>Mycobacteriales</taxon>
        <taxon>Nocardiaceae</taxon>
        <taxon>Prescottella</taxon>
    </lineage>
</organism>